<dbReference type="Proteomes" id="UP000825935">
    <property type="component" value="Chromosome 30"/>
</dbReference>
<evidence type="ECO:0000313" key="4">
    <source>
        <dbReference type="Proteomes" id="UP000825935"/>
    </source>
</evidence>
<evidence type="ECO:0000259" key="2">
    <source>
        <dbReference type="Pfam" id="PF24867"/>
    </source>
</evidence>
<sequence length="165" mass="17993">MSRFAYPSRPQQSKSPIFAQGRKGFKTYVTIAGYVGLYAPFAYVIAGLAMGHGTVVATAAPHTFLLAWQVLSDLISGFCGPKLVSPPSRALVPILYNSGRLVSIWAWLQADFASSIALQPWLLLGRCLALANLALWTYNLFGFLLPIYLPFCFQSSGAIFPRKAS</sequence>
<name>A0A8T2R1A2_CERRI</name>
<accession>A0A8T2R1A2</accession>
<comment type="caution">
    <text evidence="3">The sequence shown here is derived from an EMBL/GenBank/DDBJ whole genome shotgun (WGS) entry which is preliminary data.</text>
</comment>
<gene>
    <name evidence="3" type="ORF">KP509_30G034500</name>
</gene>
<feature type="transmembrane region" description="Helical" evidence="1">
    <location>
        <begin position="28"/>
        <end position="49"/>
    </location>
</feature>
<keyword evidence="1" id="KW-0472">Membrane</keyword>
<dbReference type="Pfam" id="PF24867">
    <property type="entry name" value="DUF7733"/>
    <property type="match status" value="1"/>
</dbReference>
<dbReference type="EMBL" id="CM035435">
    <property type="protein sequence ID" value="KAH7290162.1"/>
    <property type="molecule type" value="Genomic_DNA"/>
</dbReference>
<reference evidence="3" key="1">
    <citation type="submission" date="2021-08" db="EMBL/GenBank/DDBJ databases">
        <title>WGS assembly of Ceratopteris richardii.</title>
        <authorList>
            <person name="Marchant D.B."/>
            <person name="Chen G."/>
            <person name="Jenkins J."/>
            <person name="Shu S."/>
            <person name="Leebens-Mack J."/>
            <person name="Grimwood J."/>
            <person name="Schmutz J."/>
            <person name="Soltis P."/>
            <person name="Soltis D."/>
            <person name="Chen Z.-H."/>
        </authorList>
    </citation>
    <scope>NUCLEOTIDE SEQUENCE</scope>
    <source>
        <strain evidence="3">Whitten #5841</strain>
        <tissue evidence="3">Leaf</tissue>
    </source>
</reference>
<proteinExistence type="predicted"/>
<protein>
    <recommendedName>
        <fullName evidence="2">DUF7733 domain-containing protein</fullName>
    </recommendedName>
</protein>
<organism evidence="3 4">
    <name type="scientific">Ceratopteris richardii</name>
    <name type="common">Triangle waterfern</name>
    <dbReference type="NCBI Taxonomy" id="49495"/>
    <lineage>
        <taxon>Eukaryota</taxon>
        <taxon>Viridiplantae</taxon>
        <taxon>Streptophyta</taxon>
        <taxon>Embryophyta</taxon>
        <taxon>Tracheophyta</taxon>
        <taxon>Polypodiopsida</taxon>
        <taxon>Polypodiidae</taxon>
        <taxon>Polypodiales</taxon>
        <taxon>Pteridineae</taxon>
        <taxon>Pteridaceae</taxon>
        <taxon>Parkerioideae</taxon>
        <taxon>Ceratopteris</taxon>
    </lineage>
</organism>
<dbReference type="OMA" id="ERDINHE"/>
<evidence type="ECO:0000313" key="3">
    <source>
        <dbReference type="EMBL" id="KAH7290162.1"/>
    </source>
</evidence>
<keyword evidence="1" id="KW-1133">Transmembrane helix</keyword>
<dbReference type="OrthoDB" id="1906194at2759"/>
<dbReference type="PANTHER" id="PTHR33829:SF2">
    <property type="entry name" value="OS04G0386700 PROTEIN"/>
    <property type="match status" value="1"/>
</dbReference>
<feature type="transmembrane region" description="Helical" evidence="1">
    <location>
        <begin position="128"/>
        <end position="153"/>
    </location>
</feature>
<dbReference type="PANTHER" id="PTHR33829">
    <property type="entry name" value="OSJNBA0044M19.10 PROTEIN"/>
    <property type="match status" value="1"/>
</dbReference>
<dbReference type="AlphaFoldDB" id="A0A8T2R1A2"/>
<evidence type="ECO:0000256" key="1">
    <source>
        <dbReference type="SAM" id="Phobius"/>
    </source>
</evidence>
<keyword evidence="1" id="KW-0812">Transmembrane</keyword>
<dbReference type="InterPro" id="IPR056635">
    <property type="entry name" value="DUF7733"/>
</dbReference>
<feature type="domain" description="DUF7733" evidence="2">
    <location>
        <begin position="1"/>
        <end position="154"/>
    </location>
</feature>
<keyword evidence="4" id="KW-1185">Reference proteome</keyword>